<keyword evidence="10" id="KW-0739">Sodium transport</keyword>
<dbReference type="InterPro" id="IPR038377">
    <property type="entry name" value="Na/Glc_symporter_sf"/>
</dbReference>
<accession>A0A1S4L764</accession>
<dbReference type="InterPro" id="IPR001734">
    <property type="entry name" value="Na/solute_symporter"/>
</dbReference>
<name>A0A1S4L764_IXOSC</name>
<evidence type="ECO:0000256" key="1">
    <source>
        <dbReference type="ARBA" id="ARBA00004651"/>
    </source>
</evidence>
<proteinExistence type="inferred from homology"/>
<comment type="subcellular location">
    <subcellularLocation>
        <location evidence="1">Cell membrane</location>
        <topology evidence="1">Multi-pass membrane protein</topology>
    </subcellularLocation>
</comment>
<evidence type="ECO:0000256" key="9">
    <source>
        <dbReference type="ARBA" id="ARBA00023136"/>
    </source>
</evidence>
<reference evidence="13" key="1">
    <citation type="submission" date="2008-03" db="EMBL/GenBank/DDBJ databases">
        <title>Annotation of Ixodes scapularis.</title>
        <authorList>
            <consortium name="Ixodes scapularis Genome Project Consortium"/>
            <person name="Caler E."/>
            <person name="Hannick L.I."/>
            <person name="Bidwell S."/>
            <person name="Joardar V."/>
            <person name="Thiagarajan M."/>
            <person name="Amedeo P."/>
            <person name="Galinsky K.J."/>
            <person name="Schobel S."/>
            <person name="Inman J."/>
            <person name="Hostetler J."/>
            <person name="Miller J."/>
            <person name="Hammond M."/>
            <person name="Megy K."/>
            <person name="Lawson D."/>
            <person name="Kodira C."/>
            <person name="Sutton G."/>
            <person name="Meyer J."/>
            <person name="Hill C.A."/>
            <person name="Birren B."/>
            <person name="Nene V."/>
            <person name="Collins F."/>
            <person name="Alarcon-Chaidez F."/>
            <person name="Wikel S."/>
            <person name="Strausberg R."/>
        </authorList>
    </citation>
    <scope>NUCLEOTIDE SEQUENCE [LARGE SCALE GENOMIC DNA]</scope>
    <source>
        <strain evidence="13">Wikel</strain>
    </source>
</reference>
<keyword evidence="3" id="KW-0813">Transport</keyword>
<dbReference type="PANTHER" id="PTHR42985:SF40">
    <property type="entry name" value="LD47995P-RELATED"/>
    <property type="match status" value="1"/>
</dbReference>
<evidence type="ECO:0000256" key="11">
    <source>
        <dbReference type="RuleBase" id="RU362091"/>
    </source>
</evidence>
<organism evidence="12 13">
    <name type="scientific">Ixodes scapularis</name>
    <name type="common">Black-legged tick</name>
    <name type="synonym">Deer tick</name>
    <dbReference type="NCBI Taxonomy" id="6945"/>
    <lineage>
        <taxon>Eukaryota</taxon>
        <taxon>Metazoa</taxon>
        <taxon>Ecdysozoa</taxon>
        <taxon>Arthropoda</taxon>
        <taxon>Chelicerata</taxon>
        <taxon>Arachnida</taxon>
        <taxon>Acari</taxon>
        <taxon>Parasitiformes</taxon>
        <taxon>Ixodida</taxon>
        <taxon>Ixodoidea</taxon>
        <taxon>Ixodidae</taxon>
        <taxon>Ixodinae</taxon>
        <taxon>Ixodes</taxon>
    </lineage>
</organism>
<dbReference type="Pfam" id="PF00474">
    <property type="entry name" value="SSF"/>
    <property type="match status" value="1"/>
</dbReference>
<dbReference type="InParanoid" id="A0A1S4L764"/>
<keyword evidence="6" id="KW-1133">Transmembrane helix</keyword>
<evidence type="ECO:0000313" key="13">
    <source>
        <dbReference type="Proteomes" id="UP000001555"/>
    </source>
</evidence>
<dbReference type="VEuPathDB" id="VectorBase:ISCP_016478"/>
<evidence type="ECO:0000256" key="2">
    <source>
        <dbReference type="ARBA" id="ARBA00006434"/>
    </source>
</evidence>
<keyword evidence="7" id="KW-0915">Sodium</keyword>
<dbReference type="EMBL" id="ABJB010013791">
    <property type="status" value="NOT_ANNOTATED_CDS"/>
    <property type="molecule type" value="Genomic_DNA"/>
</dbReference>
<dbReference type="EnsemblMetazoa" id="ISCW009751-RA">
    <property type="protein sequence ID" value="ISCW009751-PA"/>
    <property type="gene ID" value="ISCW009751"/>
</dbReference>
<comment type="similarity">
    <text evidence="2 11">Belongs to the sodium:solute symporter (SSF) (TC 2.A.21) family.</text>
</comment>
<evidence type="ECO:0000256" key="10">
    <source>
        <dbReference type="ARBA" id="ARBA00023201"/>
    </source>
</evidence>
<evidence type="ECO:0000256" key="4">
    <source>
        <dbReference type="ARBA" id="ARBA00022475"/>
    </source>
</evidence>
<keyword evidence="8" id="KW-0406">Ion transport</keyword>
<dbReference type="AlphaFoldDB" id="A0A1S4L764"/>
<evidence type="ECO:0000256" key="8">
    <source>
        <dbReference type="ARBA" id="ARBA00023065"/>
    </source>
</evidence>
<evidence type="ECO:0000256" key="3">
    <source>
        <dbReference type="ARBA" id="ARBA00022448"/>
    </source>
</evidence>
<dbReference type="VEuPathDB" id="VectorBase:ISCW009751"/>
<reference evidence="12" key="2">
    <citation type="submission" date="2020-05" db="UniProtKB">
        <authorList>
            <consortium name="EnsemblMetazoa"/>
        </authorList>
    </citation>
    <scope>IDENTIFICATION</scope>
    <source>
        <strain evidence="12">wikel</strain>
    </source>
</reference>
<evidence type="ECO:0000256" key="5">
    <source>
        <dbReference type="ARBA" id="ARBA00022692"/>
    </source>
</evidence>
<keyword evidence="4" id="KW-1003">Cell membrane</keyword>
<dbReference type="PANTHER" id="PTHR42985">
    <property type="entry name" value="SODIUM-COUPLED MONOCARBOXYLATE TRANSPORTER"/>
    <property type="match status" value="1"/>
</dbReference>
<keyword evidence="5" id="KW-0812">Transmembrane</keyword>
<dbReference type="VEuPathDB" id="VectorBase:ISCI009751"/>
<dbReference type="GO" id="GO:0022857">
    <property type="term" value="F:transmembrane transporter activity"/>
    <property type="evidence" value="ECO:0007669"/>
    <property type="project" value="InterPro"/>
</dbReference>
<dbReference type="Proteomes" id="UP000001555">
    <property type="component" value="Unassembled WGS sequence"/>
</dbReference>
<evidence type="ECO:0000256" key="6">
    <source>
        <dbReference type="ARBA" id="ARBA00022989"/>
    </source>
</evidence>
<dbReference type="OrthoDB" id="6508424at2759"/>
<protein>
    <submittedName>
        <fullName evidence="12">Uncharacterized protein</fullName>
    </submittedName>
</protein>
<dbReference type="Gene3D" id="1.20.1730.10">
    <property type="entry name" value="Sodium/glucose cotransporter"/>
    <property type="match status" value="1"/>
</dbReference>
<dbReference type="GO" id="GO:0006814">
    <property type="term" value="P:sodium ion transport"/>
    <property type="evidence" value="ECO:0007669"/>
    <property type="project" value="UniProtKB-KW"/>
</dbReference>
<sequence>MNLDFTSDENFWSCFLGLYVHNLFRAGMDQTVVQRYLASRTLRDAQRIMVIGIALNVFYMIVIGLMALALIYWYRDCDPMLTGAIKKFDQILPYYVKQNLMDLPGFSGLFLTGVVSAATSTISSIINSQAAVCYVDVVSQYKKLSDSHVTLLTKGLG</sequence>
<keyword evidence="9" id="KW-0472">Membrane</keyword>
<dbReference type="InterPro" id="IPR051163">
    <property type="entry name" value="Sodium:Solute_Symporter_SSF"/>
</dbReference>
<evidence type="ECO:0000313" key="12">
    <source>
        <dbReference type="EnsemblMetazoa" id="ISCW009751-PA"/>
    </source>
</evidence>
<dbReference type="PROSITE" id="PS50283">
    <property type="entry name" value="NA_SOLUT_SYMP_3"/>
    <property type="match status" value="1"/>
</dbReference>
<evidence type="ECO:0000256" key="7">
    <source>
        <dbReference type="ARBA" id="ARBA00023053"/>
    </source>
</evidence>
<dbReference type="GO" id="GO:0005886">
    <property type="term" value="C:plasma membrane"/>
    <property type="evidence" value="ECO:0007669"/>
    <property type="project" value="UniProtKB-SubCell"/>
</dbReference>
<keyword evidence="13" id="KW-1185">Reference proteome</keyword>